<dbReference type="AlphaFoldDB" id="A0A645GEK6"/>
<protein>
    <submittedName>
        <fullName evidence="1">Uncharacterized protein</fullName>
    </submittedName>
</protein>
<comment type="caution">
    <text evidence="1">The sequence shown here is derived from an EMBL/GenBank/DDBJ whole genome shotgun (WGS) entry which is preliminary data.</text>
</comment>
<gene>
    <name evidence="1" type="ORF">SDC9_172522</name>
</gene>
<organism evidence="1">
    <name type="scientific">bioreactor metagenome</name>
    <dbReference type="NCBI Taxonomy" id="1076179"/>
    <lineage>
        <taxon>unclassified sequences</taxon>
        <taxon>metagenomes</taxon>
        <taxon>ecological metagenomes</taxon>
    </lineage>
</organism>
<dbReference type="EMBL" id="VSSQ01074175">
    <property type="protein sequence ID" value="MPN25115.1"/>
    <property type="molecule type" value="Genomic_DNA"/>
</dbReference>
<reference evidence="1" key="1">
    <citation type="submission" date="2019-08" db="EMBL/GenBank/DDBJ databases">
        <authorList>
            <person name="Kucharzyk K."/>
            <person name="Murdoch R.W."/>
            <person name="Higgins S."/>
            <person name="Loffler F."/>
        </authorList>
    </citation>
    <scope>NUCLEOTIDE SEQUENCE</scope>
</reference>
<name>A0A645GEK6_9ZZZZ</name>
<evidence type="ECO:0000313" key="1">
    <source>
        <dbReference type="EMBL" id="MPN25115.1"/>
    </source>
</evidence>
<proteinExistence type="predicted"/>
<sequence length="47" mass="5399">MIRFGAKCDDYAPLKRFILLALELTLGIKINIIGYRNLILFSDEKVV</sequence>
<accession>A0A645GEK6</accession>